<feature type="compositionally biased region" description="Basic and acidic residues" evidence="1">
    <location>
        <begin position="106"/>
        <end position="119"/>
    </location>
</feature>
<proteinExistence type="predicted"/>
<dbReference type="OrthoDB" id="3366454at2759"/>
<feature type="compositionally biased region" description="Basic and acidic residues" evidence="1">
    <location>
        <begin position="83"/>
        <end position="99"/>
    </location>
</feature>
<sequence length="145" mass="15297">MSTVPSALAGHPIAIRVGGRRTSHSGANPLRSPSSSKASTSPESPTTAFTAPVPATAATAPGDDYPRPTSASADAPAVLQTQHDAEAGYEQRDEENAREGKKKGLKHDQARNLQKEHGVHAPVRKSNFASSSKHMIQQPAQKQMI</sequence>
<feature type="compositionally biased region" description="Low complexity" evidence="1">
    <location>
        <begin position="32"/>
        <end position="61"/>
    </location>
</feature>
<protein>
    <submittedName>
        <fullName evidence="2">Uncharacterized protein</fullName>
    </submittedName>
</protein>
<dbReference type="RefSeq" id="XP_025600060.1">
    <property type="nucleotide sequence ID" value="XM_025745072.1"/>
</dbReference>
<dbReference type="GeneID" id="37272616"/>
<dbReference type="Proteomes" id="UP000245946">
    <property type="component" value="Unassembled WGS sequence"/>
</dbReference>
<keyword evidence="3" id="KW-1185">Reference proteome</keyword>
<name>A0A316ZE25_9BASI</name>
<dbReference type="EMBL" id="KZ819287">
    <property type="protein sequence ID" value="PWN99781.1"/>
    <property type="molecule type" value="Genomic_DNA"/>
</dbReference>
<feature type="compositionally biased region" description="Polar residues" evidence="1">
    <location>
        <begin position="127"/>
        <end position="145"/>
    </location>
</feature>
<organism evidence="2 3">
    <name type="scientific">Tilletiopsis washingtonensis</name>
    <dbReference type="NCBI Taxonomy" id="58919"/>
    <lineage>
        <taxon>Eukaryota</taxon>
        <taxon>Fungi</taxon>
        <taxon>Dikarya</taxon>
        <taxon>Basidiomycota</taxon>
        <taxon>Ustilaginomycotina</taxon>
        <taxon>Exobasidiomycetes</taxon>
        <taxon>Entylomatales</taxon>
        <taxon>Entylomatales incertae sedis</taxon>
        <taxon>Tilletiopsis</taxon>
    </lineage>
</organism>
<evidence type="ECO:0000313" key="3">
    <source>
        <dbReference type="Proteomes" id="UP000245946"/>
    </source>
</evidence>
<evidence type="ECO:0000256" key="1">
    <source>
        <dbReference type="SAM" id="MobiDB-lite"/>
    </source>
</evidence>
<gene>
    <name evidence="2" type="ORF">FA09DRAFT_359183</name>
</gene>
<reference evidence="2 3" key="1">
    <citation type="journal article" date="2018" name="Mol. Biol. Evol.">
        <title>Broad Genomic Sampling Reveals a Smut Pathogenic Ancestry of the Fungal Clade Ustilaginomycotina.</title>
        <authorList>
            <person name="Kijpornyongpan T."/>
            <person name="Mondo S.J."/>
            <person name="Barry K."/>
            <person name="Sandor L."/>
            <person name="Lee J."/>
            <person name="Lipzen A."/>
            <person name="Pangilinan J."/>
            <person name="LaButti K."/>
            <person name="Hainaut M."/>
            <person name="Henrissat B."/>
            <person name="Grigoriev I.V."/>
            <person name="Spatafora J.W."/>
            <person name="Aime M.C."/>
        </authorList>
    </citation>
    <scope>NUCLEOTIDE SEQUENCE [LARGE SCALE GENOMIC DNA]</scope>
    <source>
        <strain evidence="2 3">MCA 4186</strain>
    </source>
</reference>
<feature type="region of interest" description="Disordered" evidence="1">
    <location>
        <begin position="1"/>
        <end position="145"/>
    </location>
</feature>
<evidence type="ECO:0000313" key="2">
    <source>
        <dbReference type="EMBL" id="PWN99781.1"/>
    </source>
</evidence>
<accession>A0A316ZE25</accession>
<dbReference type="AlphaFoldDB" id="A0A316ZE25"/>